<gene>
    <name evidence="5" type="primary">pglZ</name>
    <name evidence="5" type="ORF">HUE56_28185</name>
</gene>
<dbReference type="InterPro" id="IPR047992">
    <property type="entry name" value="BREX_PglZ"/>
</dbReference>
<reference evidence="5 6" key="1">
    <citation type="submission" date="2020-06" db="EMBL/GenBank/DDBJ databases">
        <title>Complete genome of Azosprillum oryzae KACC14407.</title>
        <authorList>
            <person name="Kim M."/>
            <person name="Park Y.-J."/>
            <person name="Shin J.-H."/>
        </authorList>
    </citation>
    <scope>NUCLEOTIDE SEQUENCE [LARGE SCALE GENOMIC DNA]</scope>
    <source>
        <strain evidence="5 6">KACC 14407</strain>
        <plasmid evidence="5 6">unnamed6</plasmid>
    </source>
</reference>
<feature type="region of interest" description="Disordered" evidence="1">
    <location>
        <begin position="747"/>
        <end position="767"/>
    </location>
</feature>
<dbReference type="InterPro" id="IPR058882">
    <property type="entry name" value="PglZ_C"/>
</dbReference>
<keyword evidence="5" id="KW-0614">Plasmid</keyword>
<sequence>MTLLAPTAAQIRAQVEAVVRHDPKVRALGIRSPNRQAWPERLDCAGRAFTLVWCESSLAARQALTERDGDTGVVLLTNLSSEMLGDDVVARLAKARLLTVEAWEMVREAFQARNIDPRISGKPWLAELLLEHAHRGPYPPVPGGLLDADTAWANLLDRLLGLPFARPDAEALLRWSIGDGALARFTSLPPTARNGIASWLSEAAGPAGSLVTACIDSGFGADALPLGLVAGVVFGTSWHLSELTAAAVRLEPFVGGRRIAADHGRAWAAAAAGALRPLDQATRRRLLERADSLLEQVHAGGFAITSPVLLAGFQARLRAFADELTRALPSLPDAAALQALESAAARVAAHDQAADQRGRAEKVAMALRLVRWLVTARSAPQSFADGVIDYARDGAFVDLARRFLAGGDEMADLSAAYSSLAAAVRNCRETQNERFANLLRNWNAAPAATWPVLPVERVLEEVVAPLAASAPVLLLVMDGMSHAVYRELLPDFMNTGWSELCPTEATEPASAVAMLPTVTTVSRASLLCGRPACGSQSTESKGFAEHAALRAVGKAGLPPILFHKGDLSEGGSLAPLVREAIGTPDRRIVAVVHNAIDDHLDGPEQLRQRWSLDDLHLLRPILHEARNAGRVVVLTADHGHLVEEATTQMAKADDGRWRAGTVPAAVGELAFSKGRTLSPSGENGIVLPWSETIRYCGRKNGYHGGASPQEVLVPLTVLSAGVFPDGWRLAPPVQPDWWETLPPPMPVAAAPARPGPQVPPARKRSTTQPSLFDMVPAQPATPAPASDWITRLLASSVYAAQKQLAGRGAPKDDDIRAILDALSQRGGKLSRVALAQRLGVAQVRLGSLVMAARRVLNVDQVQVLGVEDSSGTVTLNRALLDTQFELKQ</sequence>
<dbReference type="RefSeq" id="WP_174757533.1">
    <property type="nucleotide sequence ID" value="NZ_BSOV01000011.1"/>
</dbReference>
<dbReference type="KEGG" id="aoz:HUE56_28185"/>
<dbReference type="Pfam" id="PF25861">
    <property type="entry name" value="PglZ_2nd"/>
    <property type="match status" value="1"/>
</dbReference>
<dbReference type="InterPro" id="IPR058881">
    <property type="entry name" value="PglZ_2nd"/>
</dbReference>
<dbReference type="AlphaFoldDB" id="A0A6N1AR95"/>
<dbReference type="InterPro" id="IPR058880">
    <property type="entry name" value="PglZ_N"/>
</dbReference>
<proteinExistence type="predicted"/>
<dbReference type="InterPro" id="IPR017850">
    <property type="entry name" value="Alkaline_phosphatase_core_sf"/>
</dbReference>
<evidence type="ECO:0000259" key="4">
    <source>
        <dbReference type="Pfam" id="PF25863"/>
    </source>
</evidence>
<protein>
    <submittedName>
        <fullName evidence="5">BREX-2 system phosphatase PglZ</fullName>
    </submittedName>
</protein>
<feature type="domain" description="Alkaline phosphatase-like protein PglZ N-terminal" evidence="3">
    <location>
        <begin position="11"/>
        <end position="101"/>
    </location>
</feature>
<keyword evidence="6" id="KW-1185">Reference proteome</keyword>
<evidence type="ECO:0000256" key="1">
    <source>
        <dbReference type="SAM" id="MobiDB-lite"/>
    </source>
</evidence>
<evidence type="ECO:0000313" key="6">
    <source>
        <dbReference type="Proteomes" id="UP000509702"/>
    </source>
</evidence>
<feature type="domain" description="Alkaline phosphatase-like protein PglZ C-terminal" evidence="4">
    <location>
        <begin position="784"/>
        <end position="885"/>
    </location>
</feature>
<evidence type="ECO:0000313" key="5">
    <source>
        <dbReference type="EMBL" id="QKS54335.1"/>
    </source>
</evidence>
<feature type="domain" description="Alkaline phosphatase-like protein PglZ second" evidence="2">
    <location>
        <begin position="168"/>
        <end position="308"/>
    </location>
</feature>
<dbReference type="EMBL" id="CP054621">
    <property type="protein sequence ID" value="QKS54335.1"/>
    <property type="molecule type" value="Genomic_DNA"/>
</dbReference>
<geneLocation type="plasmid" evidence="5 6">
    <name>unnamed6</name>
</geneLocation>
<evidence type="ECO:0000259" key="2">
    <source>
        <dbReference type="Pfam" id="PF25861"/>
    </source>
</evidence>
<dbReference type="SUPFAM" id="SSF53649">
    <property type="entry name" value="Alkaline phosphatase-like"/>
    <property type="match status" value="1"/>
</dbReference>
<dbReference type="Pfam" id="PF25863">
    <property type="entry name" value="PglZ_C"/>
    <property type="match status" value="1"/>
</dbReference>
<organism evidence="5 6">
    <name type="scientific">Azospirillum oryzae</name>
    <dbReference type="NCBI Taxonomy" id="286727"/>
    <lineage>
        <taxon>Bacteria</taxon>
        <taxon>Pseudomonadati</taxon>
        <taxon>Pseudomonadota</taxon>
        <taxon>Alphaproteobacteria</taxon>
        <taxon>Rhodospirillales</taxon>
        <taxon>Azospirillaceae</taxon>
        <taxon>Azospirillum</taxon>
    </lineage>
</organism>
<accession>A0A6N1AR95</accession>
<dbReference type="Pfam" id="PF25862">
    <property type="entry name" value="PglZ_1st"/>
    <property type="match status" value="1"/>
</dbReference>
<dbReference type="Proteomes" id="UP000509702">
    <property type="component" value="Plasmid unnamed6"/>
</dbReference>
<dbReference type="NCBIfam" id="NF033446">
    <property type="entry name" value="BREX_PglZ_2"/>
    <property type="match status" value="1"/>
</dbReference>
<name>A0A6N1AR95_9PROT</name>
<dbReference type="Pfam" id="PF08665">
    <property type="entry name" value="PglZ"/>
    <property type="match status" value="1"/>
</dbReference>
<evidence type="ECO:0000259" key="3">
    <source>
        <dbReference type="Pfam" id="PF25862"/>
    </source>
</evidence>